<feature type="transmembrane region" description="Helical" evidence="8">
    <location>
        <begin position="527"/>
        <end position="552"/>
    </location>
</feature>
<comment type="similarity">
    <text evidence="2">Belongs to the Ca(2+):cation antiporter (CaCA) (TC 2.A.19) family.</text>
</comment>
<sequence>MPASRVRRDPRRISRPFILTLLGLATLATYACLRGKSRRPSHGFHGALSTSTSLRRRTTGQECRDVHLAPDQCAFTIANCGGDEAGLIRYLTFYYCTLGTAQPVAFAVLAVWLGLLFTTIGVAASEFFSINLSTIASVLGLSESLAGVTFLAFGNGSPDVFSTFAAMGSNSGSMAVGELIGAASFITAVVAGSMALVREFKVNKRTFVRDVCFFILAVSFAMVILSDGHLHFWECIAMICFYLFYVVTVVGWHWYSDRQRRRRLKDAASRGPFHGGSGRGTEELEPYRDEPEDGVEDALPLGRRRNTVAVGADIGALERGIQIQVDGVDAAPFKSPEAEEDKGRLMTAEMKSSMRLFTGPLFVVFIVWANLAEGLEQPYKDLLRWMLCSLVFSLVLLVLLLLTTSPDKKPKYHFLLCFLGFVISVAWISTIAGEVVGVLKAFGVILGISEAILGLTIFAVGNSLGDLVADVTVARLGYPVMALAACFGGPMLNILLGVGIGGAWMTVSKANKKHTEHPQQPVRYKSYHISVGGTLVISAITVLVTLVVLLIAVPANKWVMSRRIGWSLIAIWTVSTIVNLVIELTGVWDEVI</sequence>
<organism evidence="10 11">
    <name type="scientific">Phyllachora maydis</name>
    <dbReference type="NCBI Taxonomy" id="1825666"/>
    <lineage>
        <taxon>Eukaryota</taxon>
        <taxon>Fungi</taxon>
        <taxon>Dikarya</taxon>
        <taxon>Ascomycota</taxon>
        <taxon>Pezizomycotina</taxon>
        <taxon>Sordariomycetes</taxon>
        <taxon>Sordariomycetidae</taxon>
        <taxon>Phyllachorales</taxon>
        <taxon>Phyllachoraceae</taxon>
        <taxon>Phyllachora</taxon>
    </lineage>
</organism>
<feature type="compositionally biased region" description="Basic and acidic residues" evidence="7">
    <location>
        <begin position="280"/>
        <end position="289"/>
    </location>
</feature>
<feature type="transmembrane region" description="Helical" evidence="8">
    <location>
        <begin position="207"/>
        <end position="225"/>
    </location>
</feature>
<evidence type="ECO:0000313" key="11">
    <source>
        <dbReference type="Proteomes" id="UP001217918"/>
    </source>
</evidence>
<feature type="region of interest" description="Disordered" evidence="7">
    <location>
        <begin position="266"/>
        <end position="297"/>
    </location>
</feature>
<dbReference type="Proteomes" id="UP001217918">
    <property type="component" value="Unassembled WGS sequence"/>
</dbReference>
<dbReference type="GO" id="GO:0016020">
    <property type="term" value="C:membrane"/>
    <property type="evidence" value="ECO:0007669"/>
    <property type="project" value="UniProtKB-SubCell"/>
</dbReference>
<feature type="transmembrane region" description="Helical" evidence="8">
    <location>
        <begin position="383"/>
        <end position="402"/>
    </location>
</feature>
<gene>
    <name evidence="10" type="ORF">P8C59_007171</name>
</gene>
<dbReference type="GO" id="GO:0008324">
    <property type="term" value="F:monoatomic cation transmembrane transporter activity"/>
    <property type="evidence" value="ECO:0007669"/>
    <property type="project" value="TreeGrafter"/>
</dbReference>
<evidence type="ECO:0000259" key="9">
    <source>
        <dbReference type="Pfam" id="PF01699"/>
    </source>
</evidence>
<evidence type="ECO:0000256" key="5">
    <source>
        <dbReference type="ARBA" id="ARBA00022989"/>
    </source>
</evidence>
<evidence type="ECO:0000313" key="10">
    <source>
        <dbReference type="EMBL" id="KAK2072841.1"/>
    </source>
</evidence>
<dbReference type="InterPro" id="IPR004837">
    <property type="entry name" value="NaCa_Exmemb"/>
</dbReference>
<dbReference type="PROSITE" id="PS51257">
    <property type="entry name" value="PROKAR_LIPOPROTEIN"/>
    <property type="match status" value="1"/>
</dbReference>
<evidence type="ECO:0000256" key="8">
    <source>
        <dbReference type="SAM" id="Phobius"/>
    </source>
</evidence>
<feature type="transmembrane region" description="Helical" evidence="8">
    <location>
        <begin position="104"/>
        <end position="123"/>
    </location>
</feature>
<feature type="transmembrane region" description="Helical" evidence="8">
    <location>
        <begin position="354"/>
        <end position="371"/>
    </location>
</feature>
<feature type="transmembrane region" description="Helical" evidence="8">
    <location>
        <begin position="135"/>
        <end position="154"/>
    </location>
</feature>
<name>A0AAD9MHS9_9PEZI</name>
<evidence type="ECO:0000256" key="4">
    <source>
        <dbReference type="ARBA" id="ARBA00022692"/>
    </source>
</evidence>
<feature type="transmembrane region" description="Helical" evidence="8">
    <location>
        <begin position="231"/>
        <end position="255"/>
    </location>
</feature>
<feature type="transmembrane region" description="Helical" evidence="8">
    <location>
        <begin position="564"/>
        <end position="582"/>
    </location>
</feature>
<keyword evidence="11" id="KW-1185">Reference proteome</keyword>
<feature type="transmembrane region" description="Helical" evidence="8">
    <location>
        <begin position="438"/>
        <end position="460"/>
    </location>
</feature>
<evidence type="ECO:0000256" key="7">
    <source>
        <dbReference type="SAM" id="MobiDB-lite"/>
    </source>
</evidence>
<feature type="transmembrane region" description="Helical" evidence="8">
    <location>
        <begin position="174"/>
        <end position="195"/>
    </location>
</feature>
<feature type="transmembrane region" description="Helical" evidence="8">
    <location>
        <begin position="480"/>
        <end position="507"/>
    </location>
</feature>
<dbReference type="GO" id="GO:0006874">
    <property type="term" value="P:intracellular calcium ion homeostasis"/>
    <property type="evidence" value="ECO:0007669"/>
    <property type="project" value="TreeGrafter"/>
</dbReference>
<comment type="subcellular location">
    <subcellularLocation>
        <location evidence="1">Membrane</location>
        <topology evidence="1">Multi-pass membrane protein</topology>
    </subcellularLocation>
</comment>
<comment type="caution">
    <text evidence="10">The sequence shown here is derived from an EMBL/GenBank/DDBJ whole genome shotgun (WGS) entry which is preliminary data.</text>
</comment>
<feature type="transmembrane region" description="Helical" evidence="8">
    <location>
        <begin position="414"/>
        <end position="432"/>
    </location>
</feature>
<proteinExistence type="inferred from homology"/>
<evidence type="ECO:0000256" key="1">
    <source>
        <dbReference type="ARBA" id="ARBA00004141"/>
    </source>
</evidence>
<accession>A0AAD9MHS9</accession>
<dbReference type="Gene3D" id="1.20.1420.30">
    <property type="entry name" value="NCX, central ion-binding region"/>
    <property type="match status" value="2"/>
</dbReference>
<dbReference type="AlphaFoldDB" id="A0AAD9MHS9"/>
<feature type="domain" description="Sodium/calcium exchanger membrane region" evidence="9">
    <location>
        <begin position="110"/>
        <end position="250"/>
    </location>
</feature>
<dbReference type="EMBL" id="JAQQPM010000006">
    <property type="protein sequence ID" value="KAK2072841.1"/>
    <property type="molecule type" value="Genomic_DNA"/>
</dbReference>
<keyword evidence="4 8" id="KW-0812">Transmembrane</keyword>
<dbReference type="InterPro" id="IPR051359">
    <property type="entry name" value="CaCA_antiporter"/>
</dbReference>
<dbReference type="InterPro" id="IPR044880">
    <property type="entry name" value="NCX_ion-bd_dom_sf"/>
</dbReference>
<dbReference type="Pfam" id="PF01699">
    <property type="entry name" value="Na_Ca_ex"/>
    <property type="match status" value="2"/>
</dbReference>
<evidence type="ECO:0000256" key="6">
    <source>
        <dbReference type="ARBA" id="ARBA00023136"/>
    </source>
</evidence>
<protein>
    <recommendedName>
        <fullName evidence="9">Sodium/calcium exchanger membrane region domain-containing protein</fullName>
    </recommendedName>
</protein>
<keyword evidence="5 8" id="KW-1133">Transmembrane helix</keyword>
<evidence type="ECO:0000256" key="2">
    <source>
        <dbReference type="ARBA" id="ARBA00008170"/>
    </source>
</evidence>
<keyword evidence="3" id="KW-0813">Transport</keyword>
<keyword evidence="6 8" id="KW-0472">Membrane</keyword>
<dbReference type="PANTHER" id="PTHR12266">
    <property type="entry name" value="NA+/CA2+ K+ INDEPENDENT EXCHANGER"/>
    <property type="match status" value="1"/>
</dbReference>
<dbReference type="PANTHER" id="PTHR12266:SF0">
    <property type="entry name" value="MITOCHONDRIAL SODIUM_CALCIUM EXCHANGER PROTEIN"/>
    <property type="match status" value="1"/>
</dbReference>
<evidence type="ECO:0000256" key="3">
    <source>
        <dbReference type="ARBA" id="ARBA00022448"/>
    </source>
</evidence>
<feature type="domain" description="Sodium/calcium exchanger membrane region" evidence="9">
    <location>
        <begin position="418"/>
        <end position="579"/>
    </location>
</feature>
<reference evidence="10" key="1">
    <citation type="journal article" date="2023" name="Mol. Plant Microbe Interact.">
        <title>Elucidating the Obligate Nature and Biological Capacity of an Invasive Fungal Corn Pathogen.</title>
        <authorList>
            <person name="MacCready J.S."/>
            <person name="Roggenkamp E.M."/>
            <person name="Gdanetz K."/>
            <person name="Chilvers M.I."/>
        </authorList>
    </citation>
    <scope>NUCLEOTIDE SEQUENCE</scope>
    <source>
        <strain evidence="10">PM02</strain>
    </source>
</reference>